<evidence type="ECO:0000256" key="2">
    <source>
        <dbReference type="ARBA" id="ARBA00004818"/>
    </source>
</evidence>
<dbReference type="SUPFAM" id="SSF56784">
    <property type="entry name" value="HAD-like"/>
    <property type="match status" value="1"/>
</dbReference>
<dbReference type="EC" id="3.1.3.18" evidence="4"/>
<proteinExistence type="inferred from homology"/>
<comment type="similarity">
    <text evidence="3">Belongs to the HAD-like hydrolase superfamily. CbbY/CbbZ/Gph/YieH family.</text>
</comment>
<dbReference type="NCBIfam" id="TIGR01509">
    <property type="entry name" value="HAD-SF-IA-v3"/>
    <property type="match status" value="1"/>
</dbReference>
<comment type="caution">
    <text evidence="5">The sequence shown here is derived from an EMBL/GenBank/DDBJ whole genome shotgun (WGS) entry which is preliminary data.</text>
</comment>
<evidence type="ECO:0000256" key="1">
    <source>
        <dbReference type="ARBA" id="ARBA00000830"/>
    </source>
</evidence>
<dbReference type="eggNOG" id="COG0546">
    <property type="taxonomic scope" value="Bacteria"/>
</dbReference>
<gene>
    <name evidence="5" type="ORF">DT23_11855</name>
</gene>
<accession>A0A074JT86</accession>
<dbReference type="GO" id="GO:0006281">
    <property type="term" value="P:DNA repair"/>
    <property type="evidence" value="ECO:0007669"/>
    <property type="project" value="TreeGrafter"/>
</dbReference>
<dbReference type="RefSeq" id="WP_038128821.1">
    <property type="nucleotide sequence ID" value="NZ_AUNB01000013.1"/>
</dbReference>
<protein>
    <recommendedName>
        <fullName evidence="4">phosphoglycolate phosphatase</fullName>
        <ecNumber evidence="4">3.1.3.18</ecNumber>
    </recommendedName>
</protein>
<evidence type="ECO:0000256" key="4">
    <source>
        <dbReference type="ARBA" id="ARBA00013078"/>
    </source>
</evidence>
<evidence type="ECO:0000313" key="6">
    <source>
        <dbReference type="Proteomes" id="UP000027471"/>
    </source>
</evidence>
<evidence type="ECO:0000256" key="3">
    <source>
        <dbReference type="ARBA" id="ARBA00006171"/>
    </source>
</evidence>
<dbReference type="InterPro" id="IPR023198">
    <property type="entry name" value="PGP-like_dom2"/>
</dbReference>
<keyword evidence="6" id="KW-1185">Reference proteome</keyword>
<dbReference type="AlphaFoldDB" id="A0A074JT86"/>
<dbReference type="EMBL" id="AUNB01000013">
    <property type="protein sequence ID" value="KEO60906.1"/>
    <property type="molecule type" value="Genomic_DNA"/>
</dbReference>
<comment type="catalytic activity">
    <reaction evidence="1">
        <text>2-phosphoglycolate + H2O = glycolate + phosphate</text>
        <dbReference type="Rhea" id="RHEA:14369"/>
        <dbReference type="ChEBI" id="CHEBI:15377"/>
        <dbReference type="ChEBI" id="CHEBI:29805"/>
        <dbReference type="ChEBI" id="CHEBI:43474"/>
        <dbReference type="ChEBI" id="CHEBI:58033"/>
        <dbReference type="EC" id="3.1.3.18"/>
    </reaction>
</comment>
<dbReference type="OrthoDB" id="9797743at2"/>
<reference evidence="5 6" key="1">
    <citation type="journal article" date="2015" name="Antonie Van Leeuwenhoek">
        <title>Thioclava indica sp. nov., isolated from surface seawater of the Indian Ocean.</title>
        <authorList>
            <person name="Liu Y."/>
            <person name="Lai Q."/>
            <person name="Du J."/>
            <person name="Xu H."/>
            <person name="Jiang L."/>
            <person name="Shao Z."/>
        </authorList>
    </citation>
    <scope>NUCLEOTIDE SEQUENCE [LARGE SCALE GENOMIC DNA]</scope>
    <source>
        <strain evidence="5 6">DT23-4</strain>
    </source>
</reference>
<dbReference type="SFLD" id="SFLDG01129">
    <property type="entry name" value="C1.5:_HAD__Beta-PGM__Phosphata"/>
    <property type="match status" value="1"/>
</dbReference>
<sequence length="239" mass="25005">MNAPEVQAILFDKDGTLFDFDATWGVWARAQLGDLARDAGHLRAMADAISFDYEQARFDPASPVIAGTVAQAADLLLPHLPGRERAELIAALDQAARDVPLVAPVPLAPFLSDLRAQGLRLGICTNDAEATARAHASMAGVLELFDAIIGYDSGHGAKPTPRPLLAFADRLGLDPATVVMVGDSLHDLRAARAAGMYAVAVLTGPAERAELAPEADVVLANIGDLPGWLARINSGGCNA</sequence>
<dbReference type="InterPro" id="IPR050155">
    <property type="entry name" value="HAD-like_hydrolase_sf"/>
</dbReference>
<dbReference type="NCBIfam" id="TIGR01549">
    <property type="entry name" value="HAD-SF-IA-v1"/>
    <property type="match status" value="1"/>
</dbReference>
<dbReference type="InterPro" id="IPR036412">
    <property type="entry name" value="HAD-like_sf"/>
</dbReference>
<dbReference type="InterPro" id="IPR006439">
    <property type="entry name" value="HAD-SF_hydro_IA"/>
</dbReference>
<dbReference type="Proteomes" id="UP000027471">
    <property type="component" value="Unassembled WGS sequence"/>
</dbReference>
<dbReference type="Gene3D" id="3.40.50.1000">
    <property type="entry name" value="HAD superfamily/HAD-like"/>
    <property type="match status" value="1"/>
</dbReference>
<dbReference type="InterPro" id="IPR023214">
    <property type="entry name" value="HAD_sf"/>
</dbReference>
<name>A0A074JT86_9RHOB</name>
<comment type="pathway">
    <text evidence="2">Organic acid metabolism; glycolate biosynthesis; glycolate from 2-phosphoglycolate: step 1/1.</text>
</comment>
<dbReference type="Gene3D" id="1.10.150.240">
    <property type="entry name" value="Putative phosphatase, domain 2"/>
    <property type="match status" value="1"/>
</dbReference>
<dbReference type="STRING" id="1353528.DT23_11855"/>
<evidence type="ECO:0000313" key="5">
    <source>
        <dbReference type="EMBL" id="KEO60906.1"/>
    </source>
</evidence>
<dbReference type="PANTHER" id="PTHR43434:SF1">
    <property type="entry name" value="PHOSPHOGLYCOLATE PHOSPHATASE"/>
    <property type="match status" value="1"/>
</dbReference>
<dbReference type="PANTHER" id="PTHR43434">
    <property type="entry name" value="PHOSPHOGLYCOLATE PHOSPHATASE"/>
    <property type="match status" value="1"/>
</dbReference>
<dbReference type="GO" id="GO:0008967">
    <property type="term" value="F:phosphoglycolate phosphatase activity"/>
    <property type="evidence" value="ECO:0007669"/>
    <property type="project" value="UniProtKB-EC"/>
</dbReference>
<dbReference type="SFLD" id="SFLDS00003">
    <property type="entry name" value="Haloacid_Dehalogenase"/>
    <property type="match status" value="1"/>
</dbReference>
<dbReference type="Pfam" id="PF00702">
    <property type="entry name" value="Hydrolase"/>
    <property type="match status" value="1"/>
</dbReference>
<organism evidence="5 6">
    <name type="scientific">Thioclava indica</name>
    <dbReference type="NCBI Taxonomy" id="1353528"/>
    <lineage>
        <taxon>Bacteria</taxon>
        <taxon>Pseudomonadati</taxon>
        <taxon>Pseudomonadota</taxon>
        <taxon>Alphaproteobacteria</taxon>
        <taxon>Rhodobacterales</taxon>
        <taxon>Paracoccaceae</taxon>
        <taxon>Thioclava</taxon>
    </lineage>
</organism>